<dbReference type="Pfam" id="PF13578">
    <property type="entry name" value="Methyltransf_24"/>
    <property type="match status" value="1"/>
</dbReference>
<reference evidence="1 2" key="1">
    <citation type="submission" date="2019-03" db="EMBL/GenBank/DDBJ databases">
        <title>Genomic Encyclopedia of Type Strains, Phase IV (KMG-IV): sequencing the most valuable type-strain genomes for metagenomic binning, comparative biology and taxonomic classification.</title>
        <authorList>
            <person name="Goeker M."/>
        </authorList>
    </citation>
    <scope>NUCLEOTIDE SEQUENCE [LARGE SCALE GENOMIC DNA]</scope>
    <source>
        <strain evidence="1 2">DSM 9035</strain>
    </source>
</reference>
<dbReference type="RefSeq" id="WP_132032351.1">
    <property type="nucleotide sequence ID" value="NZ_SMAI01000008.1"/>
</dbReference>
<evidence type="ECO:0000313" key="1">
    <source>
        <dbReference type="EMBL" id="TCT04002.1"/>
    </source>
</evidence>
<dbReference type="AlphaFoldDB" id="A0A4R3LTX0"/>
<dbReference type="SUPFAM" id="SSF53335">
    <property type="entry name" value="S-adenosyl-L-methionine-dependent methyltransferases"/>
    <property type="match status" value="1"/>
</dbReference>
<keyword evidence="1" id="KW-0489">Methyltransferase</keyword>
<gene>
    <name evidence="1" type="ORF">EDC64_108168</name>
</gene>
<organism evidence="1 2">
    <name type="scientific">Aquabacter spiritensis</name>
    <dbReference type="NCBI Taxonomy" id="933073"/>
    <lineage>
        <taxon>Bacteria</taxon>
        <taxon>Pseudomonadati</taxon>
        <taxon>Pseudomonadota</taxon>
        <taxon>Alphaproteobacteria</taxon>
        <taxon>Hyphomicrobiales</taxon>
        <taxon>Xanthobacteraceae</taxon>
        <taxon>Aquabacter</taxon>
    </lineage>
</organism>
<keyword evidence="2" id="KW-1185">Reference proteome</keyword>
<dbReference type="EMBL" id="SMAI01000008">
    <property type="protein sequence ID" value="TCT04002.1"/>
    <property type="molecule type" value="Genomic_DNA"/>
</dbReference>
<evidence type="ECO:0000313" key="2">
    <source>
        <dbReference type="Proteomes" id="UP000294664"/>
    </source>
</evidence>
<dbReference type="Proteomes" id="UP000294664">
    <property type="component" value="Unassembled WGS sequence"/>
</dbReference>
<dbReference type="InterPro" id="IPR029063">
    <property type="entry name" value="SAM-dependent_MTases_sf"/>
</dbReference>
<keyword evidence="1" id="KW-0808">Transferase</keyword>
<protein>
    <submittedName>
        <fullName evidence="1">Methyltransferase family protein</fullName>
    </submittedName>
</protein>
<name>A0A4R3LTX0_9HYPH</name>
<accession>A0A4R3LTX0</accession>
<dbReference type="Gene3D" id="3.40.50.150">
    <property type="entry name" value="Vaccinia Virus protein VP39"/>
    <property type="match status" value="1"/>
</dbReference>
<dbReference type="GO" id="GO:0008168">
    <property type="term" value="F:methyltransferase activity"/>
    <property type="evidence" value="ECO:0007669"/>
    <property type="project" value="UniProtKB-KW"/>
</dbReference>
<sequence length="217" mass="24693">MHYLKFLKALHDRFDPEVYFEIGVRRGASMTLARRTAIGVDPSYLIENPLCEDAHLFQEKSDDFFATKKLSDVLGSRKIDLAFIDGWHNFEFALRDFINTESYCNRRSIVVFDDVRPRSESEAVRQPHGGAWTGDVWRIVDCLTKYRPDLKLTLAATNPTGLLIVEELDPASKGLSSRYKEIEVEYLDPTLPLMPGPELLSRFITPEAALLSIGQAR</sequence>
<comment type="caution">
    <text evidence="1">The sequence shown here is derived from an EMBL/GenBank/DDBJ whole genome shotgun (WGS) entry which is preliminary data.</text>
</comment>
<dbReference type="GO" id="GO:0032259">
    <property type="term" value="P:methylation"/>
    <property type="evidence" value="ECO:0007669"/>
    <property type="project" value="UniProtKB-KW"/>
</dbReference>
<proteinExistence type="predicted"/>
<dbReference type="OrthoDB" id="799111at2"/>